<dbReference type="Proteomes" id="UP001234989">
    <property type="component" value="Chromosome 8"/>
</dbReference>
<evidence type="ECO:0000313" key="1">
    <source>
        <dbReference type="EMBL" id="WMV42791.1"/>
    </source>
</evidence>
<gene>
    <name evidence="1" type="ORF">MTR67_036176</name>
</gene>
<dbReference type="AlphaFoldDB" id="A0AAF0UC11"/>
<organism evidence="1 2">
    <name type="scientific">Solanum verrucosum</name>
    <dbReference type="NCBI Taxonomy" id="315347"/>
    <lineage>
        <taxon>Eukaryota</taxon>
        <taxon>Viridiplantae</taxon>
        <taxon>Streptophyta</taxon>
        <taxon>Embryophyta</taxon>
        <taxon>Tracheophyta</taxon>
        <taxon>Spermatophyta</taxon>
        <taxon>Magnoliopsida</taxon>
        <taxon>eudicotyledons</taxon>
        <taxon>Gunneridae</taxon>
        <taxon>Pentapetalae</taxon>
        <taxon>asterids</taxon>
        <taxon>lamiids</taxon>
        <taxon>Solanales</taxon>
        <taxon>Solanaceae</taxon>
        <taxon>Solanoideae</taxon>
        <taxon>Solaneae</taxon>
        <taxon>Solanum</taxon>
    </lineage>
</organism>
<sequence>MPERTFEVIACWNKGETASLEKTDGKLSLQLVGGEYGSWKERNSRCFEDISSSLVSISFVFGVNLNTDDSKEIIYVLGTLYDEQGSSCCSLLALFFF</sequence>
<accession>A0AAF0UC11</accession>
<keyword evidence="2" id="KW-1185">Reference proteome</keyword>
<name>A0AAF0UC11_SOLVR</name>
<proteinExistence type="predicted"/>
<reference evidence="1" key="1">
    <citation type="submission" date="2023-08" db="EMBL/GenBank/DDBJ databases">
        <title>A de novo genome assembly of Solanum verrucosum Schlechtendal, a Mexican diploid species geographically isolated from the other diploid A-genome species in potato relatives.</title>
        <authorList>
            <person name="Hosaka K."/>
        </authorList>
    </citation>
    <scope>NUCLEOTIDE SEQUENCE</scope>
    <source>
        <tissue evidence="1">Young leaves</tissue>
    </source>
</reference>
<evidence type="ECO:0000313" key="2">
    <source>
        <dbReference type="Proteomes" id="UP001234989"/>
    </source>
</evidence>
<protein>
    <submittedName>
        <fullName evidence="1">Uncharacterized protein</fullName>
    </submittedName>
</protein>
<dbReference type="EMBL" id="CP133619">
    <property type="protein sequence ID" value="WMV42791.1"/>
    <property type="molecule type" value="Genomic_DNA"/>
</dbReference>